<dbReference type="InterPro" id="IPR038109">
    <property type="entry name" value="DNA_bind_recomb_sf"/>
</dbReference>
<protein>
    <submittedName>
        <fullName evidence="3">Recombinase family protein</fullName>
    </submittedName>
</protein>
<dbReference type="Pfam" id="PF07508">
    <property type="entry name" value="Recombinase"/>
    <property type="match status" value="1"/>
</dbReference>
<evidence type="ECO:0000313" key="4">
    <source>
        <dbReference type="Proteomes" id="UP000744438"/>
    </source>
</evidence>
<evidence type="ECO:0000313" key="3">
    <source>
        <dbReference type="EMBL" id="MBL6811449.1"/>
    </source>
</evidence>
<name>A0A937HW23_9GAMM</name>
<dbReference type="Proteomes" id="UP000744438">
    <property type="component" value="Unassembled WGS sequence"/>
</dbReference>
<keyword evidence="1" id="KW-0175">Coiled coil</keyword>
<dbReference type="GO" id="GO:0003677">
    <property type="term" value="F:DNA binding"/>
    <property type="evidence" value="ECO:0007669"/>
    <property type="project" value="InterPro"/>
</dbReference>
<dbReference type="InterPro" id="IPR011109">
    <property type="entry name" value="DNA_bind_recombinase_dom"/>
</dbReference>
<feature type="coiled-coil region" evidence="1">
    <location>
        <begin position="22"/>
        <end position="81"/>
    </location>
</feature>
<evidence type="ECO:0000256" key="1">
    <source>
        <dbReference type="SAM" id="Coils"/>
    </source>
</evidence>
<reference evidence="3" key="1">
    <citation type="submission" date="2020-10" db="EMBL/GenBank/DDBJ databases">
        <title>Microbiome of the Black Sea water column analyzed by genome centric metagenomics.</title>
        <authorList>
            <person name="Cabello-Yeves P.J."/>
            <person name="Callieri C."/>
            <person name="Picazo A."/>
            <person name="Mehrshad M."/>
            <person name="Haro-Moreno J.M."/>
            <person name="Roda-Garcia J."/>
            <person name="Dzembekova N."/>
            <person name="Slabakova V."/>
            <person name="Slabakova N."/>
            <person name="Moncheva S."/>
            <person name="Rodriguez-Valera F."/>
        </authorList>
    </citation>
    <scope>NUCLEOTIDE SEQUENCE</scope>
    <source>
        <strain evidence="3">BS307-5m-G49</strain>
    </source>
</reference>
<comment type="caution">
    <text evidence="3">The sequence shown here is derived from an EMBL/GenBank/DDBJ whole genome shotgun (WGS) entry which is preliminary data.</text>
</comment>
<gene>
    <name evidence="3" type="ORF">ISQ63_01040</name>
</gene>
<organism evidence="3 4">
    <name type="scientific">SAR86 cluster bacterium</name>
    <dbReference type="NCBI Taxonomy" id="2030880"/>
    <lineage>
        <taxon>Bacteria</taxon>
        <taxon>Pseudomonadati</taxon>
        <taxon>Pseudomonadota</taxon>
        <taxon>Gammaproteobacteria</taxon>
        <taxon>SAR86 cluster</taxon>
    </lineage>
</organism>
<evidence type="ECO:0000259" key="2">
    <source>
        <dbReference type="Pfam" id="PF07508"/>
    </source>
</evidence>
<feature type="domain" description="Recombinase" evidence="2">
    <location>
        <begin position="21"/>
        <end position="66"/>
    </location>
</feature>
<dbReference type="Gene3D" id="3.90.1750.20">
    <property type="entry name" value="Putative Large Serine Recombinase, Chain B, Domain 2"/>
    <property type="match status" value="1"/>
</dbReference>
<sequence length="88" mass="10580">MTSNQLWHTLYSPYQSFQHNKIKQLKAEGLSYRKIAKRLNEENIKTSRGNAFYPSSVYSILKKKKIRNERLNQKFEKKVSEFWFEYGG</sequence>
<dbReference type="AlphaFoldDB" id="A0A937HW23"/>
<proteinExistence type="predicted"/>
<accession>A0A937HW23</accession>
<dbReference type="EMBL" id="JADHQC010000002">
    <property type="protein sequence ID" value="MBL6811449.1"/>
    <property type="molecule type" value="Genomic_DNA"/>
</dbReference>
<dbReference type="GO" id="GO:0000150">
    <property type="term" value="F:DNA strand exchange activity"/>
    <property type="evidence" value="ECO:0007669"/>
    <property type="project" value="InterPro"/>
</dbReference>